<keyword evidence="22" id="KW-1185">Reference proteome</keyword>
<evidence type="ECO:0000256" key="15">
    <source>
        <dbReference type="PIRSR" id="PIRSR601508-1"/>
    </source>
</evidence>
<keyword evidence="11" id="KW-0628">Postsynaptic cell membrane</keyword>
<dbReference type="PANTHER" id="PTHR18966">
    <property type="entry name" value="IONOTROPIC GLUTAMATE RECEPTOR"/>
    <property type="match status" value="1"/>
</dbReference>
<dbReference type="SMART" id="SM00918">
    <property type="entry name" value="Lig_chan-Glu_bd"/>
    <property type="match status" value="1"/>
</dbReference>
<evidence type="ECO:0000256" key="7">
    <source>
        <dbReference type="ARBA" id="ARBA00023065"/>
    </source>
</evidence>
<comment type="caution">
    <text evidence="21">The sequence shown here is derived from an EMBL/GenBank/DDBJ whole genome shotgun (WGS) entry which is preliminary data.</text>
</comment>
<dbReference type="SUPFAM" id="SSF81324">
    <property type="entry name" value="Voltage-gated potassium channels"/>
    <property type="match status" value="1"/>
</dbReference>
<dbReference type="Gene3D" id="3.40.190.10">
    <property type="entry name" value="Periplasmic binding protein-like II"/>
    <property type="match status" value="2"/>
</dbReference>
<dbReference type="Pfam" id="PF00060">
    <property type="entry name" value="Lig_chan"/>
    <property type="match status" value="1"/>
</dbReference>
<evidence type="ECO:0000256" key="16">
    <source>
        <dbReference type="PIRSR" id="PIRSR601508-2"/>
    </source>
</evidence>
<dbReference type="InterPro" id="IPR001320">
    <property type="entry name" value="Iontro_rcpt_C"/>
</dbReference>
<feature type="domain" description="Ionotropic glutamate receptor L-glutamate and glycine-binding" evidence="20">
    <location>
        <begin position="274"/>
        <end position="335"/>
    </location>
</feature>
<keyword evidence="7" id="KW-0406">Ion transport</keyword>
<feature type="binding site" evidence="15">
    <location>
        <position position="346"/>
    </location>
    <ligand>
        <name>L-glutamate</name>
        <dbReference type="ChEBI" id="CHEBI:29985"/>
    </ligand>
</feature>
<keyword evidence="12" id="KW-1071">Ligand-gated ion channel</keyword>
<evidence type="ECO:0000256" key="14">
    <source>
        <dbReference type="ARBA" id="ARBA00034100"/>
    </source>
</evidence>
<dbReference type="Gene3D" id="1.10.287.70">
    <property type="match status" value="1"/>
</dbReference>
<feature type="transmembrane region" description="Helical" evidence="18">
    <location>
        <begin position="634"/>
        <end position="657"/>
    </location>
</feature>
<keyword evidence="9 21" id="KW-0675">Receptor</keyword>
<dbReference type="FunFam" id="3.40.190.10:FF:000024">
    <property type="entry name" value="Glutamate receptor, ionotropic, delta 1"/>
    <property type="match status" value="1"/>
</dbReference>
<feature type="binding site" evidence="15">
    <location>
        <position position="511"/>
    </location>
    <ligand>
        <name>L-glutamate</name>
        <dbReference type="ChEBI" id="CHEBI:29985"/>
    </ligand>
</feature>
<dbReference type="EMBL" id="JARQWQ010000081">
    <property type="protein sequence ID" value="KAK2552985.1"/>
    <property type="molecule type" value="Genomic_DNA"/>
</dbReference>
<evidence type="ECO:0000256" key="5">
    <source>
        <dbReference type="ARBA" id="ARBA00022989"/>
    </source>
</evidence>
<dbReference type="PRINTS" id="PR00177">
    <property type="entry name" value="NMDARECEPTOR"/>
</dbReference>
<evidence type="ECO:0000313" key="22">
    <source>
        <dbReference type="Proteomes" id="UP001249851"/>
    </source>
</evidence>
<evidence type="ECO:0000256" key="10">
    <source>
        <dbReference type="ARBA" id="ARBA00023180"/>
    </source>
</evidence>
<evidence type="ECO:0000256" key="1">
    <source>
        <dbReference type="ARBA" id="ARBA00004651"/>
    </source>
</evidence>
<comment type="subcellular location">
    <subcellularLocation>
        <location evidence="1">Cell membrane</location>
        <topology evidence="1">Multi-pass membrane protein</topology>
    </subcellularLocation>
    <subcellularLocation>
        <location evidence="14">Postsynaptic cell membrane</location>
    </subcellularLocation>
</comment>
<evidence type="ECO:0000313" key="21">
    <source>
        <dbReference type="EMBL" id="KAK2552985.1"/>
    </source>
</evidence>
<dbReference type="InterPro" id="IPR015683">
    <property type="entry name" value="Ionotropic_Glu_rcpt"/>
</dbReference>
<keyword evidence="10" id="KW-0325">Glycoprotein</keyword>
<keyword evidence="5 18" id="KW-1133">Transmembrane helix</keyword>
<evidence type="ECO:0000259" key="20">
    <source>
        <dbReference type="SMART" id="SM00918"/>
    </source>
</evidence>
<keyword evidence="3" id="KW-1003">Cell membrane</keyword>
<keyword evidence="13" id="KW-0407">Ion channel</keyword>
<evidence type="ECO:0000256" key="4">
    <source>
        <dbReference type="ARBA" id="ARBA00022692"/>
    </source>
</evidence>
<feature type="site" description="Interaction with the cone snail toxin Con-ikot-ikot" evidence="16">
    <location>
        <position position="517"/>
    </location>
</feature>
<evidence type="ECO:0000256" key="2">
    <source>
        <dbReference type="ARBA" id="ARBA00022448"/>
    </source>
</evidence>
<feature type="binding site" evidence="15">
    <location>
        <position position="558"/>
    </location>
    <ligand>
        <name>L-glutamate</name>
        <dbReference type="ChEBI" id="CHEBI:29985"/>
    </ligand>
</feature>
<keyword evidence="8 18" id="KW-0472">Membrane</keyword>
<dbReference type="FunFam" id="1.10.287.70:FF:000143">
    <property type="entry name" value="Probable glutamate receptor"/>
    <property type="match status" value="1"/>
</dbReference>
<feature type="disulfide bond" evidence="17">
    <location>
        <begin position="571"/>
        <end position="624"/>
    </location>
</feature>
<feature type="transmembrane region" description="Helical" evidence="18">
    <location>
        <begin position="462"/>
        <end position="482"/>
    </location>
</feature>
<reference evidence="21" key="1">
    <citation type="journal article" date="2023" name="G3 (Bethesda)">
        <title>Whole genome assembly and annotation of the endangered Caribbean coral Acropora cervicornis.</title>
        <authorList>
            <person name="Selwyn J.D."/>
            <person name="Vollmer S.V."/>
        </authorList>
    </citation>
    <scope>NUCLEOTIDE SEQUENCE</scope>
    <source>
        <strain evidence="21">K2</strain>
    </source>
</reference>
<evidence type="ECO:0000256" key="3">
    <source>
        <dbReference type="ARBA" id="ARBA00022475"/>
    </source>
</evidence>
<feature type="binding site" evidence="15">
    <location>
        <position position="351"/>
    </location>
    <ligand>
        <name>L-glutamate</name>
        <dbReference type="ChEBI" id="CHEBI:29985"/>
    </ligand>
</feature>
<evidence type="ECO:0000259" key="19">
    <source>
        <dbReference type="SMART" id="SM00079"/>
    </source>
</evidence>
<dbReference type="AlphaFoldDB" id="A0AAD9Q287"/>
<proteinExistence type="predicted"/>
<evidence type="ECO:0000256" key="13">
    <source>
        <dbReference type="ARBA" id="ARBA00023303"/>
    </source>
</evidence>
<dbReference type="Pfam" id="PF01094">
    <property type="entry name" value="ANF_receptor"/>
    <property type="match status" value="1"/>
</dbReference>
<name>A0AAD9Q287_ACRCE</name>
<evidence type="ECO:0000256" key="17">
    <source>
        <dbReference type="PIRSR" id="PIRSR601508-3"/>
    </source>
</evidence>
<dbReference type="GO" id="GO:0045211">
    <property type="term" value="C:postsynaptic membrane"/>
    <property type="evidence" value="ECO:0007669"/>
    <property type="project" value="UniProtKB-SubCell"/>
</dbReference>
<dbReference type="InterPro" id="IPR019594">
    <property type="entry name" value="Glu/Gly-bd"/>
</dbReference>
<organism evidence="21 22">
    <name type="scientific">Acropora cervicornis</name>
    <name type="common">Staghorn coral</name>
    <dbReference type="NCBI Taxonomy" id="6130"/>
    <lineage>
        <taxon>Eukaryota</taxon>
        <taxon>Metazoa</taxon>
        <taxon>Cnidaria</taxon>
        <taxon>Anthozoa</taxon>
        <taxon>Hexacorallia</taxon>
        <taxon>Scleractinia</taxon>
        <taxon>Astrocoeniina</taxon>
        <taxon>Acroporidae</taxon>
        <taxon>Acropora</taxon>
    </lineage>
</organism>
<evidence type="ECO:0000256" key="12">
    <source>
        <dbReference type="ARBA" id="ARBA00023286"/>
    </source>
</evidence>
<dbReference type="InterPro" id="IPR001508">
    <property type="entry name" value="Iono_Glu_rcpt_met"/>
</dbReference>
<accession>A0AAD9Q287</accession>
<dbReference type="GO" id="GO:0038023">
    <property type="term" value="F:signaling receptor activity"/>
    <property type="evidence" value="ECO:0007669"/>
    <property type="project" value="InterPro"/>
</dbReference>
<dbReference type="SUPFAM" id="SSF53850">
    <property type="entry name" value="Periplasmic binding protein-like II"/>
    <property type="match status" value="1"/>
</dbReference>
<evidence type="ECO:0000256" key="6">
    <source>
        <dbReference type="ARBA" id="ARBA00023018"/>
    </source>
</evidence>
<protein>
    <submittedName>
        <fullName evidence="21">Glutamate receptor ionotropic</fullName>
    </submittedName>
</protein>
<gene>
    <name evidence="21" type="ORF">P5673_025698</name>
</gene>
<feature type="site" description="Crucial to convey clamshell closure to channel opening" evidence="16">
    <location>
        <position position="491"/>
    </location>
</feature>
<sequence length="671" mass="74822">MTYTILYLVYTILPSITENHVHEAGYFHAISRGSKLTVNLVQLSEPGQSADGMEPVIQAMNEIKSFQPDVILLYTKNKYIGLFVQQVIAVHYNSHFYLNTSPQQRFLQRRHTTKSIPAKAFQPRSGYKWIIQGQALASGKMKIADRLKINSGDTELDIALAYDAAQVIAHASKQCVPVNGPSIDSKDRDAMVACLRKASLDGLTGPIHFSEDGARTKIELDILNLRNDSFKKIGSWNSTKRAVLFDNVLPIADAPINGSPEGRKFSVVVIEVAPFVMAVKQKDGSISYEGYCIDLLNKLAENLHFTYEIYTSPDEAYGAESENGSWNGLIGELTKARADLAVADLTITERREKVVDFTIPYIFTTQDVILKKSAVETVDLLQFMNPFHLDAWLAMLATLLVVSVAVFILNYFSPFGYKDDNHLGTSQEFSFFNSVWFSLACMLQQGAESQPRNLSGRILTGCYWFCILIWVSMYTANLAAFFTVKNARQTIRDLDDLADSSYQLAVLNSSSTYEALKKSDLETHRRVWNRIKDGGMVSSTSLGIQKVREKEAFAYITEGTIAQYAANQQPCDLTIIAGLTAAKGLALALQANDPHTNAFTLAILRLHESLYLANLKRKWWKTECPKEPNSSNLLGVYVVLGAGLVLAFLTLIAEILLKRKRKQRVKLQSVS</sequence>
<keyword evidence="2" id="KW-0813">Transport</keyword>
<reference evidence="21" key="2">
    <citation type="journal article" date="2023" name="Science">
        <title>Genomic signatures of disease resistance in endangered staghorn corals.</title>
        <authorList>
            <person name="Vollmer S.V."/>
            <person name="Selwyn J.D."/>
            <person name="Despard B.A."/>
            <person name="Roesel C.L."/>
        </authorList>
    </citation>
    <scope>NUCLEOTIDE SEQUENCE</scope>
    <source>
        <strain evidence="21">K2</strain>
    </source>
</reference>
<dbReference type="SUPFAM" id="SSF53822">
    <property type="entry name" value="Periplasmic binding protein-like I"/>
    <property type="match status" value="1"/>
</dbReference>
<dbReference type="Proteomes" id="UP001249851">
    <property type="component" value="Unassembled WGS sequence"/>
</dbReference>
<feature type="domain" description="Ionotropic glutamate receptor C-terminal" evidence="19">
    <location>
        <begin position="264"/>
        <end position="622"/>
    </location>
</feature>
<dbReference type="GO" id="GO:0015276">
    <property type="term" value="F:ligand-gated monoatomic ion channel activity"/>
    <property type="evidence" value="ECO:0007669"/>
    <property type="project" value="InterPro"/>
</dbReference>
<feature type="binding site" evidence="15">
    <location>
        <position position="512"/>
    </location>
    <ligand>
        <name>L-glutamate</name>
        <dbReference type="ChEBI" id="CHEBI:29985"/>
    </ligand>
</feature>
<dbReference type="SMART" id="SM00079">
    <property type="entry name" value="PBPe"/>
    <property type="match status" value="1"/>
</dbReference>
<dbReference type="InterPro" id="IPR001828">
    <property type="entry name" value="ANF_lig-bd_rcpt"/>
</dbReference>
<keyword evidence="6" id="KW-0770">Synapse</keyword>
<keyword evidence="4 18" id="KW-0812">Transmembrane</keyword>
<dbReference type="Pfam" id="PF10613">
    <property type="entry name" value="Lig_chan-Glu_bd"/>
    <property type="match status" value="1"/>
</dbReference>
<feature type="transmembrane region" description="Helical" evidence="18">
    <location>
        <begin position="391"/>
        <end position="412"/>
    </location>
</feature>
<keyword evidence="17" id="KW-1015">Disulfide bond</keyword>
<evidence type="ECO:0000256" key="18">
    <source>
        <dbReference type="SAM" id="Phobius"/>
    </source>
</evidence>
<evidence type="ECO:0000256" key="11">
    <source>
        <dbReference type="ARBA" id="ARBA00023257"/>
    </source>
</evidence>
<dbReference type="InterPro" id="IPR028082">
    <property type="entry name" value="Peripla_BP_I"/>
</dbReference>
<evidence type="ECO:0000256" key="9">
    <source>
        <dbReference type="ARBA" id="ARBA00023170"/>
    </source>
</evidence>
<dbReference type="Gene3D" id="3.40.50.2300">
    <property type="match status" value="2"/>
</dbReference>
<evidence type="ECO:0000256" key="8">
    <source>
        <dbReference type="ARBA" id="ARBA00023136"/>
    </source>
</evidence>